<dbReference type="VEuPathDB" id="VectorBase:ISCP_008284"/>
<organism>
    <name type="scientific">Ixodes scapularis</name>
    <name type="common">Black-legged tick</name>
    <name type="synonym">Deer tick</name>
    <dbReference type="NCBI Taxonomy" id="6945"/>
    <lineage>
        <taxon>Eukaryota</taxon>
        <taxon>Metazoa</taxon>
        <taxon>Ecdysozoa</taxon>
        <taxon>Arthropoda</taxon>
        <taxon>Chelicerata</taxon>
        <taxon>Arachnida</taxon>
        <taxon>Acari</taxon>
        <taxon>Parasitiformes</taxon>
        <taxon>Ixodida</taxon>
        <taxon>Ixodoidea</taxon>
        <taxon>Ixodidae</taxon>
        <taxon>Ixodinae</taxon>
        <taxon>Ixodes</taxon>
    </lineage>
</organism>
<gene>
    <name evidence="1" type="ORF">IscW_ISCW001244</name>
</gene>
<dbReference type="EMBL" id="DS626007">
    <property type="protein sequence ID" value="EEC00992.1"/>
    <property type="molecule type" value="Genomic_DNA"/>
</dbReference>
<dbReference type="InParanoid" id="B7P320"/>
<evidence type="ECO:0000313" key="2">
    <source>
        <dbReference type="EnsemblMetazoa" id="ISCW001244-PA"/>
    </source>
</evidence>
<protein>
    <recommendedName>
        <fullName evidence="4">Reverse transcriptase domain-containing protein</fullName>
    </recommendedName>
</protein>
<evidence type="ECO:0000313" key="3">
    <source>
        <dbReference type="Proteomes" id="UP000001555"/>
    </source>
</evidence>
<dbReference type="Proteomes" id="UP000001555">
    <property type="component" value="Unassembled WGS sequence"/>
</dbReference>
<reference evidence="1 3" key="1">
    <citation type="submission" date="2008-03" db="EMBL/GenBank/DDBJ databases">
        <title>Annotation of Ixodes scapularis.</title>
        <authorList>
            <consortium name="Ixodes scapularis Genome Project Consortium"/>
            <person name="Caler E."/>
            <person name="Hannick L.I."/>
            <person name="Bidwell S."/>
            <person name="Joardar V."/>
            <person name="Thiagarajan M."/>
            <person name="Amedeo P."/>
            <person name="Galinsky K.J."/>
            <person name="Schobel S."/>
            <person name="Inman J."/>
            <person name="Hostetler J."/>
            <person name="Miller J."/>
            <person name="Hammond M."/>
            <person name="Megy K."/>
            <person name="Lawson D."/>
            <person name="Kodira C."/>
            <person name="Sutton G."/>
            <person name="Meyer J."/>
            <person name="Hill C.A."/>
            <person name="Birren B."/>
            <person name="Nene V."/>
            <person name="Collins F."/>
            <person name="Alarcon-Chaidez F."/>
            <person name="Wikel S."/>
            <person name="Strausberg R."/>
        </authorList>
    </citation>
    <scope>NUCLEOTIDE SEQUENCE [LARGE SCALE GENOMIC DNA]</scope>
    <source>
        <strain evidence="3">Wikel</strain>
        <strain evidence="1">Wikel colony</strain>
    </source>
</reference>
<reference evidence="2" key="2">
    <citation type="submission" date="2020-05" db="UniProtKB">
        <authorList>
            <consortium name="EnsemblMetazoa"/>
        </authorList>
    </citation>
    <scope>IDENTIFICATION</scope>
    <source>
        <strain evidence="2">wikel</strain>
    </source>
</reference>
<dbReference type="STRING" id="6945.B7P320"/>
<dbReference type="AlphaFoldDB" id="B7P320"/>
<dbReference type="PANTHER" id="PTHR33332">
    <property type="entry name" value="REVERSE TRANSCRIPTASE DOMAIN-CONTAINING PROTEIN"/>
    <property type="match status" value="1"/>
</dbReference>
<dbReference type="EMBL" id="ABJB010171673">
    <property type="status" value="NOT_ANNOTATED_CDS"/>
    <property type="molecule type" value="Genomic_DNA"/>
</dbReference>
<proteinExistence type="predicted"/>
<dbReference type="OrthoDB" id="6510830at2759"/>
<dbReference type="HOGENOM" id="CLU_000680_22_4_1"/>
<accession>B7P320</accession>
<keyword evidence="3" id="KW-1185">Reference proteome</keyword>
<dbReference type="EnsemblMetazoa" id="ISCW001244-RA">
    <property type="protein sequence ID" value="ISCW001244-PA"/>
    <property type="gene ID" value="ISCW001244"/>
</dbReference>
<sequence length="263" mass="29263">MDNRVATDLVQLYLTNAFDTLIPINLRWKLGGAGIGDPLLVWLCGFVADRSQQGDRLVVVQYVDDISILSPASDSSSCQHLQDYLEKVEHWALANHLHLSPNKSGVIRFSASRKTDPPAYRLIGAILVPCKTLTILGVVFSSTLDFLAHIAGVVTRARRTLCFVGRVTKSCEPGALRTLYTALVVPTLEYCCSVWSTSQQHLVDRNESVQRRASRTICSRVGGNSFGPDTTYNDRLRTLGWRPLRHRRQVSRVSLACRVLTVI</sequence>
<dbReference type="VEuPathDB" id="VectorBase:ISCI001244"/>
<dbReference type="PaxDb" id="6945-B7P320"/>
<name>B7P320_IXOSC</name>
<evidence type="ECO:0000313" key="1">
    <source>
        <dbReference type="EMBL" id="EEC00992.1"/>
    </source>
</evidence>
<dbReference type="VEuPathDB" id="VectorBase:ISCW001244"/>
<evidence type="ECO:0008006" key="4">
    <source>
        <dbReference type="Google" id="ProtNLM"/>
    </source>
</evidence>